<evidence type="ECO:0000313" key="2">
    <source>
        <dbReference type="Proteomes" id="UP000277204"/>
    </source>
</evidence>
<accession>A0A183LIV3</accession>
<proteinExistence type="predicted"/>
<dbReference type="STRING" id="48269.A0A183LIV3"/>
<dbReference type="AlphaFoldDB" id="A0A183LIV3"/>
<dbReference type="Proteomes" id="UP000277204">
    <property type="component" value="Unassembled WGS sequence"/>
</dbReference>
<protein>
    <submittedName>
        <fullName evidence="1">Uncharacterized protein</fullName>
    </submittedName>
</protein>
<dbReference type="InterPro" id="IPR005312">
    <property type="entry name" value="DUF1759"/>
</dbReference>
<organism evidence="1 2">
    <name type="scientific">Schistosoma margrebowiei</name>
    <dbReference type="NCBI Taxonomy" id="48269"/>
    <lineage>
        <taxon>Eukaryota</taxon>
        <taxon>Metazoa</taxon>
        <taxon>Spiralia</taxon>
        <taxon>Lophotrochozoa</taxon>
        <taxon>Platyhelminthes</taxon>
        <taxon>Trematoda</taxon>
        <taxon>Digenea</taxon>
        <taxon>Strigeidida</taxon>
        <taxon>Schistosomatoidea</taxon>
        <taxon>Schistosomatidae</taxon>
        <taxon>Schistosoma</taxon>
    </lineage>
</organism>
<dbReference type="EMBL" id="UZAI01001108">
    <property type="protein sequence ID" value="VDO58979.1"/>
    <property type="molecule type" value="Genomic_DNA"/>
</dbReference>
<name>A0A183LIV3_9TREM</name>
<dbReference type="Pfam" id="PF03564">
    <property type="entry name" value="DUF1759"/>
    <property type="match status" value="1"/>
</dbReference>
<keyword evidence="2" id="KW-1185">Reference proteome</keyword>
<sequence length="359" mass="41031">MVHRQIIGTIIRNFEECIGSENIGFRAKLNYLIQYCDGEAKAAILHCTILEPGIGYHQALKLLEETFGQKHIVARTFIDNLLNFSNIRRNQPDGLRKLSREMQACSLTLEQMNYVSDLNSSRTVETMVLKLPMHTQQEWLKVAYMIIRGGQEPLFTDLVEFVKEQADIAKILENKFEQLYSDEFKDPLSLTSLMFVEDRIASESAYGVADYTRSENVSRQVHCYFLLTKSKVLKPKTEAPSANKPKSTLRKPKEKDTKLKVKTMKRPKATVTKKPVTKILKKHVAHIRRGIEDGVEKGALVLVVNKSKGASGSFTGANAILRQIMCSWNRNKTVNALLERGCEWRFRLPRDARRTSRNK</sequence>
<reference evidence="1 2" key="1">
    <citation type="submission" date="2018-11" db="EMBL/GenBank/DDBJ databases">
        <authorList>
            <consortium name="Pathogen Informatics"/>
        </authorList>
    </citation>
    <scope>NUCLEOTIDE SEQUENCE [LARGE SCALE GENOMIC DNA]</scope>
    <source>
        <strain evidence="1 2">Zambia</strain>
    </source>
</reference>
<gene>
    <name evidence="1" type="ORF">SMRZ_LOCUS3728</name>
</gene>
<evidence type="ECO:0000313" key="1">
    <source>
        <dbReference type="EMBL" id="VDO58979.1"/>
    </source>
</evidence>
<dbReference type="PANTHER" id="PTHR47331">
    <property type="entry name" value="PHD-TYPE DOMAIN-CONTAINING PROTEIN"/>
    <property type="match status" value="1"/>
</dbReference>